<dbReference type="PANTHER" id="PTHR43674:SF2">
    <property type="entry name" value="BETA-UREIDOPROPIONASE"/>
    <property type="match status" value="1"/>
</dbReference>
<dbReference type="InterPro" id="IPR050345">
    <property type="entry name" value="Aliph_Amidase/BUP"/>
</dbReference>
<evidence type="ECO:0000313" key="5">
    <source>
        <dbReference type="Proteomes" id="UP000545490"/>
    </source>
</evidence>
<dbReference type="PANTHER" id="PTHR43674">
    <property type="entry name" value="NITRILASE C965.09-RELATED"/>
    <property type="match status" value="1"/>
</dbReference>
<keyword evidence="1 4" id="KW-0378">Hydrolase</keyword>
<evidence type="ECO:0000313" key="4">
    <source>
        <dbReference type="EMBL" id="MBB3918174.1"/>
    </source>
</evidence>
<dbReference type="Gene3D" id="3.40.630.30">
    <property type="match status" value="1"/>
</dbReference>
<gene>
    <name evidence="4" type="ORF">GGQ65_005509</name>
</gene>
<evidence type="ECO:0000256" key="1">
    <source>
        <dbReference type="ARBA" id="ARBA00022801"/>
    </source>
</evidence>
<dbReference type="SUPFAM" id="SSF55729">
    <property type="entry name" value="Acyl-CoA N-acyltransferases (Nat)"/>
    <property type="match status" value="1"/>
</dbReference>
<comment type="caution">
    <text evidence="4">The sequence shown here is derived from an EMBL/GenBank/DDBJ whole genome shotgun (WGS) entry which is preliminary data.</text>
</comment>
<dbReference type="Proteomes" id="UP000545490">
    <property type="component" value="Unassembled WGS sequence"/>
</dbReference>
<organism evidence="4 5">
    <name type="scientific">Rhizobium fabae</name>
    <dbReference type="NCBI Taxonomy" id="573179"/>
    <lineage>
        <taxon>Bacteria</taxon>
        <taxon>Pseudomonadati</taxon>
        <taxon>Pseudomonadota</taxon>
        <taxon>Alphaproteobacteria</taxon>
        <taxon>Hyphomicrobiales</taxon>
        <taxon>Rhizobiaceae</taxon>
        <taxon>Rhizobium/Agrobacterium group</taxon>
        <taxon>Rhizobium</taxon>
    </lineage>
</organism>
<accession>A0A7W6BDF3</accession>
<dbReference type="GO" id="GO:0016747">
    <property type="term" value="F:acyltransferase activity, transferring groups other than amino-acyl groups"/>
    <property type="evidence" value="ECO:0007669"/>
    <property type="project" value="InterPro"/>
</dbReference>
<dbReference type="InterPro" id="IPR016181">
    <property type="entry name" value="Acyl_CoA_acyltransferase"/>
</dbReference>
<dbReference type="CDD" id="cd04301">
    <property type="entry name" value="NAT_SF"/>
    <property type="match status" value="1"/>
</dbReference>
<keyword evidence="4" id="KW-0808">Transferase</keyword>
<dbReference type="GO" id="GO:0016811">
    <property type="term" value="F:hydrolase activity, acting on carbon-nitrogen (but not peptide) bonds, in linear amides"/>
    <property type="evidence" value="ECO:0007669"/>
    <property type="project" value="TreeGrafter"/>
</dbReference>
<dbReference type="InterPro" id="IPR000182">
    <property type="entry name" value="GNAT_dom"/>
</dbReference>
<evidence type="ECO:0000259" key="2">
    <source>
        <dbReference type="PROSITE" id="PS50263"/>
    </source>
</evidence>
<dbReference type="InterPro" id="IPR036526">
    <property type="entry name" value="C-N_Hydrolase_sf"/>
</dbReference>
<dbReference type="InterPro" id="IPR003010">
    <property type="entry name" value="C-N_Hydrolase"/>
</dbReference>
<name>A0A7W6BDF3_9HYPH</name>
<evidence type="ECO:0000259" key="3">
    <source>
        <dbReference type="PROSITE" id="PS51186"/>
    </source>
</evidence>
<dbReference type="PROSITE" id="PS51186">
    <property type="entry name" value="GNAT"/>
    <property type="match status" value="1"/>
</dbReference>
<dbReference type="CDD" id="cd07197">
    <property type="entry name" value="nitrilase"/>
    <property type="match status" value="1"/>
</dbReference>
<proteinExistence type="predicted"/>
<feature type="domain" description="CN hydrolase" evidence="2">
    <location>
        <begin position="4"/>
        <end position="244"/>
    </location>
</feature>
<feature type="domain" description="N-acetyltransferase" evidence="3">
    <location>
        <begin position="258"/>
        <end position="403"/>
    </location>
</feature>
<dbReference type="Gene3D" id="3.60.110.10">
    <property type="entry name" value="Carbon-nitrogen hydrolase"/>
    <property type="match status" value="1"/>
</dbReference>
<dbReference type="AlphaFoldDB" id="A0A7W6BDF3"/>
<sequence>MRSVRIAAAQTLEFRENIDAALDHAIEVSALAEADGVALLLFPEAFLQGYLTDEPSARRVALDLASAEFAAILDRLPKSGPVLVFGVIEIDEGRLFNTAVVVERGVLIGRYRKAHLLRGEHAFQVGKESPLFAVDGLRFGINICYDTNFPEAAAKIAALGASLILCLSNNMMPRDRAETLKERHNAVRGERCRETGLWLISADVTGERDGRIAWGPTAVRSPEGRVAAQLPLEELGLLVFDFPSIASADYRAEELIEMHIRSETPADVDAIHDLTTTAFTPMPYSEGTEAEIIRRLRLSGDLTISLVAEEAGEILGHVAYSAVTIDGVHDGWFGLGPISVKPERQRRGIGRALIARGLELLREMGASGCALIGNPDVYGGAGFSSDGQLTYHDLETRLVQRIVFRGPAPSGMLRFAPAFEN</sequence>
<dbReference type="Pfam" id="PF13527">
    <property type="entry name" value="Acetyltransf_9"/>
    <property type="match status" value="1"/>
</dbReference>
<dbReference type="PROSITE" id="PS50263">
    <property type="entry name" value="CN_HYDROLASE"/>
    <property type="match status" value="1"/>
</dbReference>
<dbReference type="EMBL" id="JACIDG010000017">
    <property type="protein sequence ID" value="MBB3918174.1"/>
    <property type="molecule type" value="Genomic_DNA"/>
</dbReference>
<dbReference type="Pfam" id="PF00795">
    <property type="entry name" value="CN_hydrolase"/>
    <property type="match status" value="1"/>
</dbReference>
<protein>
    <submittedName>
        <fullName evidence="4">Putative amidohydrolase/putative N-acetyltransferase YhbS</fullName>
    </submittedName>
</protein>
<reference evidence="4 5" key="1">
    <citation type="submission" date="2020-08" db="EMBL/GenBank/DDBJ databases">
        <title>Genomic Encyclopedia of Type Strains, Phase IV (KMG-IV): sequencing the most valuable type-strain genomes for metagenomic binning, comparative biology and taxonomic classification.</title>
        <authorList>
            <person name="Goeker M."/>
        </authorList>
    </citation>
    <scope>NUCLEOTIDE SEQUENCE [LARGE SCALE GENOMIC DNA]</scope>
    <source>
        <strain evidence="4 5">DSM 19331</strain>
    </source>
</reference>
<dbReference type="SUPFAM" id="SSF56317">
    <property type="entry name" value="Carbon-nitrogen hydrolase"/>
    <property type="match status" value="1"/>
</dbReference>